<evidence type="ECO:0000256" key="4">
    <source>
        <dbReference type="ARBA" id="ARBA00023163"/>
    </source>
</evidence>
<organism evidence="6 7">
    <name type="scientific">Dimargaris cristalligena</name>
    <dbReference type="NCBI Taxonomy" id="215637"/>
    <lineage>
        <taxon>Eukaryota</taxon>
        <taxon>Fungi</taxon>
        <taxon>Fungi incertae sedis</taxon>
        <taxon>Zoopagomycota</taxon>
        <taxon>Kickxellomycotina</taxon>
        <taxon>Dimargaritomycetes</taxon>
        <taxon>Dimargaritales</taxon>
        <taxon>Dimargaritaceae</taxon>
        <taxon>Dimargaris</taxon>
    </lineage>
</organism>
<comment type="similarity">
    <text evidence="2">Belongs to the eukaryotic RPA49/POLR1E RNA polymerase subunit family.</text>
</comment>
<dbReference type="GO" id="GO:0000428">
    <property type="term" value="C:DNA-directed RNA polymerase complex"/>
    <property type="evidence" value="ECO:0007669"/>
    <property type="project" value="UniProtKB-KW"/>
</dbReference>
<dbReference type="Pfam" id="PF06870">
    <property type="entry name" value="RNA_pol_I_A49"/>
    <property type="match status" value="1"/>
</dbReference>
<evidence type="ECO:0000313" key="7">
    <source>
        <dbReference type="Proteomes" id="UP000268162"/>
    </source>
</evidence>
<accession>A0A4Q0A527</accession>
<evidence type="ECO:0000313" key="6">
    <source>
        <dbReference type="EMBL" id="RKP40350.1"/>
    </source>
</evidence>
<keyword evidence="7" id="KW-1185">Reference proteome</keyword>
<protein>
    <submittedName>
        <fullName evidence="6">RNA polymerase I associated factor, A49-like protein</fullName>
    </submittedName>
</protein>
<keyword evidence="5" id="KW-0539">Nucleus</keyword>
<reference evidence="7" key="1">
    <citation type="journal article" date="2018" name="Nat. Microbiol.">
        <title>Leveraging single-cell genomics to expand the fungal tree of life.</title>
        <authorList>
            <person name="Ahrendt S.R."/>
            <person name="Quandt C.A."/>
            <person name="Ciobanu D."/>
            <person name="Clum A."/>
            <person name="Salamov A."/>
            <person name="Andreopoulos B."/>
            <person name="Cheng J.F."/>
            <person name="Woyke T."/>
            <person name="Pelin A."/>
            <person name="Henrissat B."/>
            <person name="Reynolds N.K."/>
            <person name="Benny G.L."/>
            <person name="Smith M.E."/>
            <person name="James T.Y."/>
            <person name="Grigoriev I.V."/>
        </authorList>
    </citation>
    <scope>NUCLEOTIDE SEQUENCE [LARGE SCALE GENOMIC DNA]</scope>
    <source>
        <strain evidence="7">RSA 468</strain>
    </source>
</reference>
<dbReference type="EMBL" id="ML002213">
    <property type="protein sequence ID" value="RKP40350.1"/>
    <property type="molecule type" value="Genomic_DNA"/>
</dbReference>
<name>A0A4Q0A527_9FUNG</name>
<dbReference type="GO" id="GO:0003677">
    <property type="term" value="F:DNA binding"/>
    <property type="evidence" value="ECO:0007669"/>
    <property type="project" value="InterPro"/>
</dbReference>
<sequence length="429" mass="47434">MGEKRKSEQKVRLEVQAKTPRLSVALASFPGVMPAPDTQFKVFQNRDPLKAHQQVVVGGNDKVEFHAATYGSQRASPLFSKYLIGVYDPATRTVKLQEAPVLTFARQVKALKNVPACLQDLMPDDVSNAAASAGQMMDSRLGMAFGTRRTKVMLSNVEKNRLNFDTLTTNEGAVQSAIQTVDVHVANLDTVHDDGSTELLPRYNSTTEDVSQIYKLSAIIGSADLKSISVQRFLDEVLNPPKPEKGVEVAPEEKFHGEPLFLSKFVKSKVQAIIANGQENSESMAALIYLNSLIHFARKGRMFFARNPGQDPQHVLPARIVTRMHNQFSGQAITEDGFRRRVISDVDTHRLRCYILIMVLLFNNYIVDIDAIAPELQLDSPTCVKYCRMIGCVVKGSNRDPTVSQSTATLSAPLKVDNIIRKGGPPGRR</sequence>
<dbReference type="InterPro" id="IPR009668">
    <property type="entry name" value="RNA_pol-assoc_fac_A49-like"/>
</dbReference>
<keyword evidence="3" id="KW-0240">DNA-directed RNA polymerase</keyword>
<dbReference type="PANTHER" id="PTHR14440">
    <property type="entry name" value="DNA-DIRECTED RNA POLYMERASE I SUBUNIT RPA49"/>
    <property type="match status" value="1"/>
</dbReference>
<dbReference type="STRING" id="215637.A0A4Q0A527"/>
<evidence type="ECO:0000256" key="3">
    <source>
        <dbReference type="ARBA" id="ARBA00022478"/>
    </source>
</evidence>
<gene>
    <name evidence="6" type="ORF">BJ085DRAFT_29999</name>
</gene>
<comment type="subcellular location">
    <subcellularLocation>
        <location evidence="1">Nucleus</location>
        <location evidence="1">Nucleolus</location>
    </subcellularLocation>
</comment>
<keyword evidence="4" id="KW-0804">Transcription</keyword>
<dbReference type="GO" id="GO:0005730">
    <property type="term" value="C:nucleolus"/>
    <property type="evidence" value="ECO:0007669"/>
    <property type="project" value="UniProtKB-SubCell"/>
</dbReference>
<proteinExistence type="inferred from homology"/>
<evidence type="ECO:0000256" key="1">
    <source>
        <dbReference type="ARBA" id="ARBA00004604"/>
    </source>
</evidence>
<evidence type="ECO:0000256" key="2">
    <source>
        <dbReference type="ARBA" id="ARBA00009430"/>
    </source>
</evidence>
<dbReference type="AlphaFoldDB" id="A0A4Q0A527"/>
<dbReference type="GO" id="GO:0006351">
    <property type="term" value="P:DNA-templated transcription"/>
    <property type="evidence" value="ECO:0007669"/>
    <property type="project" value="InterPro"/>
</dbReference>
<evidence type="ECO:0000256" key="5">
    <source>
        <dbReference type="ARBA" id="ARBA00023242"/>
    </source>
</evidence>
<dbReference type="Proteomes" id="UP000268162">
    <property type="component" value="Unassembled WGS sequence"/>
</dbReference>